<dbReference type="EMBL" id="VUJX02000011">
    <property type="protein sequence ID" value="KAL0930286.1"/>
    <property type="molecule type" value="Genomic_DNA"/>
</dbReference>
<accession>A0ACC3YEN8</accession>
<proteinExistence type="predicted"/>
<protein>
    <submittedName>
        <fullName evidence="1">Uncharacterized protein</fullName>
    </submittedName>
</protein>
<organism evidence="1 2">
    <name type="scientific">Colletotrichum truncatum</name>
    <name type="common">Anthracnose fungus</name>
    <name type="synonym">Colletotrichum capsici</name>
    <dbReference type="NCBI Taxonomy" id="5467"/>
    <lineage>
        <taxon>Eukaryota</taxon>
        <taxon>Fungi</taxon>
        <taxon>Dikarya</taxon>
        <taxon>Ascomycota</taxon>
        <taxon>Pezizomycotina</taxon>
        <taxon>Sordariomycetes</taxon>
        <taxon>Hypocreomycetidae</taxon>
        <taxon>Glomerellales</taxon>
        <taxon>Glomerellaceae</taxon>
        <taxon>Colletotrichum</taxon>
        <taxon>Colletotrichum truncatum species complex</taxon>
    </lineage>
</organism>
<evidence type="ECO:0000313" key="2">
    <source>
        <dbReference type="Proteomes" id="UP000805649"/>
    </source>
</evidence>
<keyword evidence="2" id="KW-1185">Reference proteome</keyword>
<reference evidence="1 2" key="1">
    <citation type="journal article" date="2020" name="Phytopathology">
        <title>Genome Sequence Resources of Colletotrichum truncatum, C. plurivorum, C. musicola, and C. sojae: Four Species Pathogenic to Soybean (Glycine max).</title>
        <authorList>
            <person name="Rogerio F."/>
            <person name="Boufleur T.R."/>
            <person name="Ciampi-Guillardi M."/>
            <person name="Sukno S.A."/>
            <person name="Thon M.R."/>
            <person name="Massola Junior N.S."/>
            <person name="Baroncelli R."/>
        </authorList>
    </citation>
    <scope>NUCLEOTIDE SEQUENCE [LARGE SCALE GENOMIC DNA]</scope>
    <source>
        <strain evidence="1 2">CMES1059</strain>
    </source>
</reference>
<dbReference type="Proteomes" id="UP000805649">
    <property type="component" value="Unassembled WGS sequence"/>
</dbReference>
<gene>
    <name evidence="1" type="ORF">CTRU02_214361</name>
</gene>
<sequence>MEWTGDLYTKAILAESLKHPRFDEGALSLVHGANERFTLNLQDPHNYSKDHTAIERFDSVFSQQDHQLTTCVLYYNKGQGHLEELYVSDHQLPWKDYYKIHLQYCFSPYSPKSLDWVVAEDSSVKF</sequence>
<name>A0ACC3YEN8_COLTU</name>
<evidence type="ECO:0000313" key="1">
    <source>
        <dbReference type="EMBL" id="KAL0930286.1"/>
    </source>
</evidence>
<comment type="caution">
    <text evidence="1">The sequence shown here is derived from an EMBL/GenBank/DDBJ whole genome shotgun (WGS) entry which is preliminary data.</text>
</comment>